<organism evidence="2 3">
    <name type="scientific">Polarella glacialis</name>
    <name type="common">Dinoflagellate</name>
    <dbReference type="NCBI Taxonomy" id="89957"/>
    <lineage>
        <taxon>Eukaryota</taxon>
        <taxon>Sar</taxon>
        <taxon>Alveolata</taxon>
        <taxon>Dinophyceae</taxon>
        <taxon>Suessiales</taxon>
        <taxon>Suessiaceae</taxon>
        <taxon>Polarella</taxon>
    </lineage>
</organism>
<gene>
    <name evidence="2" type="ORF">PGLA1383_LOCUS2010</name>
</gene>
<evidence type="ECO:0000256" key="1">
    <source>
        <dbReference type="SAM" id="MobiDB-lite"/>
    </source>
</evidence>
<keyword evidence="3" id="KW-1185">Reference proteome</keyword>
<accession>A0A813D407</accession>
<feature type="compositionally biased region" description="Polar residues" evidence="1">
    <location>
        <begin position="1"/>
        <end position="12"/>
    </location>
</feature>
<feature type="region of interest" description="Disordered" evidence="1">
    <location>
        <begin position="1"/>
        <end position="22"/>
    </location>
</feature>
<dbReference type="Proteomes" id="UP000654075">
    <property type="component" value="Unassembled WGS sequence"/>
</dbReference>
<dbReference type="EMBL" id="CAJNNV010000574">
    <property type="protein sequence ID" value="CAE8583022.1"/>
    <property type="molecule type" value="Genomic_DNA"/>
</dbReference>
<evidence type="ECO:0000313" key="3">
    <source>
        <dbReference type="Proteomes" id="UP000654075"/>
    </source>
</evidence>
<dbReference type="AlphaFoldDB" id="A0A813D407"/>
<name>A0A813D407_POLGL</name>
<protein>
    <submittedName>
        <fullName evidence="2">Uncharacterized protein</fullName>
    </submittedName>
</protein>
<sequence length="200" mass="21803">MVSESAFPSSGRPSAEVARSPHPGLGFYVPGTHCRQGSYGDKVPGDADDLRPLAVQVASHGRSRANYQSLHKRREAVLEQARFENGITNLLNGVTNLLNGVYEGRWRALPGLWYEPEDEAESAVPCHVAHFATSETLAAGKASGAQTPTRHEQLLKQCAVAFPEPADDLVILVCGPRQFVNDLCLPILRELGHKQVITLW</sequence>
<comment type="caution">
    <text evidence="2">The sequence shown here is derived from an EMBL/GenBank/DDBJ whole genome shotgun (WGS) entry which is preliminary data.</text>
</comment>
<reference evidence="2" key="1">
    <citation type="submission" date="2021-02" db="EMBL/GenBank/DDBJ databases">
        <authorList>
            <person name="Dougan E. K."/>
            <person name="Rhodes N."/>
            <person name="Thang M."/>
            <person name="Chan C."/>
        </authorList>
    </citation>
    <scope>NUCLEOTIDE SEQUENCE</scope>
</reference>
<proteinExistence type="predicted"/>
<evidence type="ECO:0000313" key="2">
    <source>
        <dbReference type="EMBL" id="CAE8583022.1"/>
    </source>
</evidence>